<evidence type="ECO:0000313" key="18">
    <source>
        <dbReference type="EMBL" id="KAJ2674597.1"/>
    </source>
</evidence>
<evidence type="ECO:0000256" key="11">
    <source>
        <dbReference type="ARBA" id="ARBA00022843"/>
    </source>
</evidence>
<dbReference type="InterPro" id="IPR051833">
    <property type="entry name" value="TC-DDR_regulator"/>
</dbReference>
<evidence type="ECO:0000256" key="8">
    <source>
        <dbReference type="ARBA" id="ARBA00022553"/>
    </source>
</evidence>
<dbReference type="InterPro" id="IPR041803">
    <property type="entry name" value="DEF1_CUE"/>
</dbReference>
<dbReference type="PROSITE" id="PS51140">
    <property type="entry name" value="CUE"/>
    <property type="match status" value="1"/>
</dbReference>
<feature type="compositionally biased region" description="Polar residues" evidence="16">
    <location>
        <begin position="234"/>
        <end position="246"/>
    </location>
</feature>
<gene>
    <name evidence="18" type="primary">DEF1</name>
    <name evidence="18" type="ORF">GGI25_004248</name>
</gene>
<keyword evidence="10" id="KW-0833">Ubl conjugation pathway</keyword>
<dbReference type="PANTHER" id="PTHR16308">
    <property type="entry name" value="UBIQUITIN ASSOCIATED PROTEIN 2-LIKE/LINGERER"/>
    <property type="match status" value="1"/>
</dbReference>
<dbReference type="Pfam" id="PF02845">
    <property type="entry name" value="CUE"/>
    <property type="match status" value="1"/>
</dbReference>
<keyword evidence="8" id="KW-0597">Phosphoprotein</keyword>
<evidence type="ECO:0000256" key="2">
    <source>
        <dbReference type="ARBA" id="ARBA00004496"/>
    </source>
</evidence>
<keyword evidence="15" id="KW-0539">Nucleus</keyword>
<comment type="similarity">
    <text evidence="4">Belongs to the DEF1 family.</text>
</comment>
<evidence type="ECO:0000256" key="9">
    <source>
        <dbReference type="ARBA" id="ARBA00022763"/>
    </source>
</evidence>
<dbReference type="EMBL" id="JANBTW010000055">
    <property type="protein sequence ID" value="KAJ2674597.1"/>
    <property type="molecule type" value="Genomic_DNA"/>
</dbReference>
<feature type="compositionally biased region" description="Acidic residues" evidence="16">
    <location>
        <begin position="287"/>
        <end position="296"/>
    </location>
</feature>
<keyword evidence="12" id="KW-0779">Telomere</keyword>
<evidence type="ECO:0000313" key="19">
    <source>
        <dbReference type="Proteomes" id="UP001151518"/>
    </source>
</evidence>
<dbReference type="GO" id="GO:0005737">
    <property type="term" value="C:cytoplasm"/>
    <property type="evidence" value="ECO:0007669"/>
    <property type="project" value="UniProtKB-SubCell"/>
</dbReference>
<evidence type="ECO:0000256" key="14">
    <source>
        <dbReference type="ARBA" id="ARBA00023204"/>
    </source>
</evidence>
<organism evidence="18 19">
    <name type="scientific">Coemansia spiralis</name>
    <dbReference type="NCBI Taxonomy" id="417178"/>
    <lineage>
        <taxon>Eukaryota</taxon>
        <taxon>Fungi</taxon>
        <taxon>Fungi incertae sedis</taxon>
        <taxon>Zoopagomycota</taxon>
        <taxon>Kickxellomycotina</taxon>
        <taxon>Kickxellomycetes</taxon>
        <taxon>Kickxellales</taxon>
        <taxon>Kickxellaceae</taxon>
        <taxon>Coemansia</taxon>
    </lineage>
</organism>
<evidence type="ECO:0000256" key="4">
    <source>
        <dbReference type="ARBA" id="ARBA00005491"/>
    </source>
</evidence>
<feature type="compositionally biased region" description="Basic and acidic residues" evidence="16">
    <location>
        <begin position="317"/>
        <end position="340"/>
    </location>
</feature>
<dbReference type="CDD" id="cd14368">
    <property type="entry name" value="CUE_DEF1_like"/>
    <property type="match status" value="1"/>
</dbReference>
<feature type="compositionally biased region" description="Polar residues" evidence="16">
    <location>
        <begin position="787"/>
        <end position="817"/>
    </location>
</feature>
<keyword evidence="11" id="KW-0832">Ubl conjugation</keyword>
<feature type="compositionally biased region" description="Low complexity" evidence="16">
    <location>
        <begin position="827"/>
        <end position="852"/>
    </location>
</feature>
<keyword evidence="14" id="KW-0234">DNA repair</keyword>
<feature type="compositionally biased region" description="Low complexity" evidence="16">
    <location>
        <begin position="259"/>
        <end position="271"/>
    </location>
</feature>
<evidence type="ECO:0000256" key="15">
    <source>
        <dbReference type="ARBA" id="ARBA00023242"/>
    </source>
</evidence>
<feature type="compositionally biased region" description="Low complexity" evidence="16">
    <location>
        <begin position="12"/>
        <end position="32"/>
    </location>
</feature>
<evidence type="ECO:0000256" key="5">
    <source>
        <dbReference type="ARBA" id="ARBA00020536"/>
    </source>
</evidence>
<name>A0A9W8G5E5_9FUNG</name>
<proteinExistence type="inferred from homology"/>
<feature type="compositionally biased region" description="Basic and acidic residues" evidence="16">
    <location>
        <begin position="105"/>
        <end position="117"/>
    </location>
</feature>
<keyword evidence="6" id="KW-0158">Chromosome</keyword>
<protein>
    <recommendedName>
        <fullName evidence="5">RNA polymerase II degradation factor 1</fullName>
    </recommendedName>
</protein>
<dbReference type="Proteomes" id="UP001151518">
    <property type="component" value="Unassembled WGS sequence"/>
</dbReference>
<sequence>MSAAQSNTQSASFNSRGGKSSRGGNARSSSLSDEPAEFKALRNKYSSGLKTLNEMFPDWTDIDLLSAIKEADGNLETAVTHIAEGFATQWGEVKSRKEKRQAAKLHQDESKPLEKSSHVPRPASFRGGVRGGAARGGRGGHSHASARARPVSASKERTASSADSVAPVWDMDASSSLKNATGGWDTKSTAVQDSKAKEQKPAAAISGARSGAPTKPAPMSWASIAKKGAKQASPEPSQPTQQSDAAQESAGAKQAEPTESVVRDIVQVVEVVGEEDEDSKNQAVVPEDAEEQESTEETTVPVVEKEVIIATVVESNDIPKEEPAVESDSKTSAQNREEPAAQKQPTEEATIPPATANKKPSSNSRRLNQDAAVVMPSGATTLDRIGMQFGSLSIGGVEFGSLKATVAAGTNSEKPAVDVAAPAAVEPKEVATAVPIPAAAPKTENAQAQAQAPAPTANETTSATPQGPLTAYLQQQQQQQQQQQPSYSNSSASAISQMPLPNDYGAAALYGADAQRTMMGFYDNYGYGQFAANKDSTNTSAASVPETQQPATTGPQTVGVNGASNIGQAGIFPQQIPQPFGMNHGMPYYNPYYYNMMQPGGQFPNPAAFGNNPALAAAYGQPFMKQGMYPVYPNASPQGLQSVGSQPQPQQQVQQQAGQQTNVAQQTSAQPSQQNVQQQQQSQQPQGQAGAQQAGVKGAALGAQNSAGAYGNINTHKAGNPYGHYGGNIGGFNVYEQDPAALSNSPQQFGLGGIPGIFSAAKSGGKDHNNTKNIPPTGAAPVIGGTTYYSTPQQHGGYSSQINSSHPQGFSHQQQPYYNPYAPSYGQTQTPHMYQQHHQQQQPPQSGHQQATKQYWEKQ</sequence>
<evidence type="ECO:0000256" key="6">
    <source>
        <dbReference type="ARBA" id="ARBA00022454"/>
    </source>
</evidence>
<evidence type="ECO:0000256" key="16">
    <source>
        <dbReference type="SAM" id="MobiDB-lite"/>
    </source>
</evidence>
<accession>A0A9W8G5E5</accession>
<keyword evidence="7" id="KW-0963">Cytoplasm</keyword>
<comment type="caution">
    <text evidence="18">The sequence shown here is derived from an EMBL/GenBank/DDBJ whole genome shotgun (WGS) entry which is preliminary data.</text>
</comment>
<dbReference type="GO" id="GO:0003677">
    <property type="term" value="F:DNA binding"/>
    <property type="evidence" value="ECO:0007669"/>
    <property type="project" value="UniProtKB-KW"/>
</dbReference>
<feature type="region of interest" description="Disordered" evidence="16">
    <location>
        <begin position="1"/>
        <end position="36"/>
    </location>
</feature>
<dbReference type="GO" id="GO:0000781">
    <property type="term" value="C:chromosome, telomeric region"/>
    <property type="evidence" value="ECO:0007669"/>
    <property type="project" value="UniProtKB-SubCell"/>
</dbReference>
<feature type="region of interest" description="Disordered" evidence="16">
    <location>
        <begin position="92"/>
        <end position="370"/>
    </location>
</feature>
<feature type="compositionally biased region" description="Polar residues" evidence="16">
    <location>
        <begin position="1"/>
        <end position="11"/>
    </location>
</feature>
<evidence type="ECO:0000256" key="13">
    <source>
        <dbReference type="ARBA" id="ARBA00023125"/>
    </source>
</evidence>
<feature type="region of interest" description="Disordered" evidence="16">
    <location>
        <begin position="635"/>
        <end position="695"/>
    </location>
</feature>
<feature type="compositionally biased region" description="Low complexity" evidence="16">
    <location>
        <begin position="441"/>
        <end position="461"/>
    </location>
</feature>
<dbReference type="InterPro" id="IPR003892">
    <property type="entry name" value="CUE"/>
</dbReference>
<feature type="compositionally biased region" description="Low complexity" evidence="16">
    <location>
        <begin position="636"/>
        <end position="695"/>
    </location>
</feature>
<feature type="compositionally biased region" description="Low complexity" evidence="16">
    <location>
        <begin position="474"/>
        <end position="496"/>
    </location>
</feature>
<evidence type="ECO:0000256" key="12">
    <source>
        <dbReference type="ARBA" id="ARBA00022895"/>
    </source>
</evidence>
<dbReference type="AlphaFoldDB" id="A0A9W8G5E5"/>
<dbReference type="GO" id="GO:0043130">
    <property type="term" value="F:ubiquitin binding"/>
    <property type="evidence" value="ECO:0007669"/>
    <property type="project" value="InterPro"/>
</dbReference>
<reference evidence="18" key="1">
    <citation type="submission" date="2022-07" db="EMBL/GenBank/DDBJ databases">
        <title>Phylogenomic reconstructions and comparative analyses of Kickxellomycotina fungi.</title>
        <authorList>
            <person name="Reynolds N.K."/>
            <person name="Stajich J.E."/>
            <person name="Barry K."/>
            <person name="Grigoriev I.V."/>
            <person name="Crous P."/>
            <person name="Smith M.E."/>
        </authorList>
    </citation>
    <scope>NUCLEOTIDE SEQUENCE</scope>
    <source>
        <strain evidence="18">NRRL 3115</strain>
    </source>
</reference>
<evidence type="ECO:0000256" key="7">
    <source>
        <dbReference type="ARBA" id="ARBA00022490"/>
    </source>
</evidence>
<dbReference type="PANTHER" id="PTHR16308:SF13">
    <property type="entry name" value="PROTEIN LINGERER"/>
    <property type="match status" value="1"/>
</dbReference>
<feature type="region of interest" description="Disordered" evidence="16">
    <location>
        <begin position="537"/>
        <end position="556"/>
    </location>
</feature>
<comment type="subcellular location">
    <subcellularLocation>
        <location evidence="3">Chromosome</location>
        <location evidence="3">Telomere</location>
    </subcellularLocation>
    <subcellularLocation>
        <location evidence="2">Cytoplasm</location>
    </subcellularLocation>
    <subcellularLocation>
        <location evidence="1">Nucleus</location>
    </subcellularLocation>
</comment>
<dbReference type="OrthoDB" id="5396806at2759"/>
<feature type="region of interest" description="Disordered" evidence="16">
    <location>
        <begin position="441"/>
        <end position="496"/>
    </location>
</feature>
<dbReference type="GO" id="GO:0005634">
    <property type="term" value="C:nucleus"/>
    <property type="evidence" value="ECO:0007669"/>
    <property type="project" value="UniProtKB-SubCell"/>
</dbReference>
<evidence type="ECO:0000256" key="10">
    <source>
        <dbReference type="ARBA" id="ARBA00022786"/>
    </source>
</evidence>
<keyword evidence="13" id="KW-0238">DNA-binding</keyword>
<evidence type="ECO:0000256" key="1">
    <source>
        <dbReference type="ARBA" id="ARBA00004123"/>
    </source>
</evidence>
<evidence type="ECO:0000259" key="17">
    <source>
        <dbReference type="PROSITE" id="PS51140"/>
    </source>
</evidence>
<keyword evidence="9" id="KW-0227">DNA damage</keyword>
<feature type="compositionally biased region" description="Gly residues" evidence="16">
    <location>
        <begin position="128"/>
        <end position="137"/>
    </location>
</feature>
<dbReference type="GO" id="GO:0006281">
    <property type="term" value="P:DNA repair"/>
    <property type="evidence" value="ECO:0007669"/>
    <property type="project" value="UniProtKB-KW"/>
</dbReference>
<feature type="region of interest" description="Disordered" evidence="16">
    <location>
        <begin position="786"/>
        <end position="859"/>
    </location>
</feature>
<feature type="domain" description="CUE" evidence="17">
    <location>
        <begin position="44"/>
        <end position="87"/>
    </location>
</feature>
<evidence type="ECO:0000256" key="3">
    <source>
        <dbReference type="ARBA" id="ARBA00004574"/>
    </source>
</evidence>